<protein>
    <submittedName>
        <fullName evidence="3">Alpha/beta-hydrolase</fullName>
    </submittedName>
</protein>
<dbReference type="InterPro" id="IPR050300">
    <property type="entry name" value="GDXG_lipolytic_enzyme"/>
</dbReference>
<name>A0A6A6THY4_9PLEO</name>
<dbReference type="Gene3D" id="3.40.50.1820">
    <property type="entry name" value="alpha/beta hydrolase"/>
    <property type="match status" value="1"/>
</dbReference>
<dbReference type="PANTHER" id="PTHR48081">
    <property type="entry name" value="AB HYDROLASE SUPERFAMILY PROTEIN C4A8.06C"/>
    <property type="match status" value="1"/>
</dbReference>
<keyword evidence="4" id="KW-1185">Reference proteome</keyword>
<dbReference type="EMBL" id="MU004307">
    <property type="protein sequence ID" value="KAF2659342.1"/>
    <property type="molecule type" value="Genomic_DNA"/>
</dbReference>
<dbReference type="AlphaFoldDB" id="A0A6A6THY4"/>
<evidence type="ECO:0000313" key="4">
    <source>
        <dbReference type="Proteomes" id="UP000799324"/>
    </source>
</evidence>
<organism evidence="3 4">
    <name type="scientific">Lophiostoma macrostomum CBS 122681</name>
    <dbReference type="NCBI Taxonomy" id="1314788"/>
    <lineage>
        <taxon>Eukaryota</taxon>
        <taxon>Fungi</taxon>
        <taxon>Dikarya</taxon>
        <taxon>Ascomycota</taxon>
        <taxon>Pezizomycotina</taxon>
        <taxon>Dothideomycetes</taxon>
        <taxon>Pleosporomycetidae</taxon>
        <taxon>Pleosporales</taxon>
        <taxon>Lophiostomataceae</taxon>
        <taxon>Lophiostoma</taxon>
    </lineage>
</organism>
<accession>A0A6A6THY4</accession>
<dbReference type="OrthoDB" id="408631at2759"/>
<feature type="domain" description="Alpha/beta hydrolase fold-3" evidence="2">
    <location>
        <begin position="100"/>
        <end position="315"/>
    </location>
</feature>
<dbReference type="GO" id="GO:0016787">
    <property type="term" value="F:hydrolase activity"/>
    <property type="evidence" value="ECO:0007669"/>
    <property type="project" value="UniProtKB-KW"/>
</dbReference>
<sequence length="340" mass="36918">MSIAREIVFKAAEFLPSSIDESTHKLNQTLEKVTALSPRWYDVGPVEFRRKVYAGETQFPVPPLLPKAQDVYVPSRDSGREVPVRVYKPDKCDPSRGVYLYLHGGGFVMGSHRDQDEMLKTFANTYQMTAISVGYRLAPENPFPAGINDCVDVAEHLVDNAQLVFSAPLRVIGGASAGGNFAALATLQLLRSRPQHRLSAVLLINGIFDLTLNLPSTVASRPSVIVDRPMLDKFVDAYTAGASIEARRNPLMSPLYDDLQEVAAESPFGTLPPAMFTCGTGDPLLDDSLMMSVKWIGTGSEAVIKLYPGAPHMFTAFRGVKVADDAAADTAAFLKGKLKG</sequence>
<dbReference type="PANTHER" id="PTHR48081:SF8">
    <property type="entry name" value="ALPHA_BETA HYDROLASE FOLD-3 DOMAIN-CONTAINING PROTEIN-RELATED"/>
    <property type="match status" value="1"/>
</dbReference>
<reference evidence="3" key="1">
    <citation type="journal article" date="2020" name="Stud. Mycol.">
        <title>101 Dothideomycetes genomes: a test case for predicting lifestyles and emergence of pathogens.</title>
        <authorList>
            <person name="Haridas S."/>
            <person name="Albert R."/>
            <person name="Binder M."/>
            <person name="Bloem J."/>
            <person name="Labutti K."/>
            <person name="Salamov A."/>
            <person name="Andreopoulos B."/>
            <person name="Baker S."/>
            <person name="Barry K."/>
            <person name="Bills G."/>
            <person name="Bluhm B."/>
            <person name="Cannon C."/>
            <person name="Castanera R."/>
            <person name="Culley D."/>
            <person name="Daum C."/>
            <person name="Ezra D."/>
            <person name="Gonzalez J."/>
            <person name="Henrissat B."/>
            <person name="Kuo A."/>
            <person name="Liang C."/>
            <person name="Lipzen A."/>
            <person name="Lutzoni F."/>
            <person name="Magnuson J."/>
            <person name="Mondo S."/>
            <person name="Nolan M."/>
            <person name="Ohm R."/>
            <person name="Pangilinan J."/>
            <person name="Park H.-J."/>
            <person name="Ramirez L."/>
            <person name="Alfaro M."/>
            <person name="Sun H."/>
            <person name="Tritt A."/>
            <person name="Yoshinaga Y."/>
            <person name="Zwiers L.-H."/>
            <person name="Turgeon B."/>
            <person name="Goodwin S."/>
            <person name="Spatafora J."/>
            <person name="Crous P."/>
            <person name="Grigoriev I."/>
        </authorList>
    </citation>
    <scope>NUCLEOTIDE SEQUENCE</scope>
    <source>
        <strain evidence="3">CBS 122681</strain>
    </source>
</reference>
<dbReference type="SUPFAM" id="SSF53474">
    <property type="entry name" value="alpha/beta-Hydrolases"/>
    <property type="match status" value="1"/>
</dbReference>
<evidence type="ECO:0000313" key="3">
    <source>
        <dbReference type="EMBL" id="KAF2659342.1"/>
    </source>
</evidence>
<dbReference type="InterPro" id="IPR029058">
    <property type="entry name" value="AB_hydrolase_fold"/>
</dbReference>
<evidence type="ECO:0000259" key="2">
    <source>
        <dbReference type="Pfam" id="PF07859"/>
    </source>
</evidence>
<gene>
    <name evidence="3" type="ORF">K491DRAFT_712628</name>
</gene>
<keyword evidence="1 3" id="KW-0378">Hydrolase</keyword>
<proteinExistence type="predicted"/>
<evidence type="ECO:0000256" key="1">
    <source>
        <dbReference type="ARBA" id="ARBA00022801"/>
    </source>
</evidence>
<dbReference type="InterPro" id="IPR013094">
    <property type="entry name" value="AB_hydrolase_3"/>
</dbReference>
<dbReference type="Proteomes" id="UP000799324">
    <property type="component" value="Unassembled WGS sequence"/>
</dbReference>
<dbReference type="Pfam" id="PF07859">
    <property type="entry name" value="Abhydrolase_3"/>
    <property type="match status" value="1"/>
</dbReference>